<evidence type="ECO:0000256" key="5">
    <source>
        <dbReference type="ARBA" id="ARBA00022679"/>
    </source>
</evidence>
<evidence type="ECO:0000256" key="10">
    <source>
        <dbReference type="ARBA" id="ARBA00048997"/>
    </source>
</evidence>
<evidence type="ECO:0000313" key="13">
    <source>
        <dbReference type="EMBL" id="MFC1431136.1"/>
    </source>
</evidence>
<organism evidence="13 14">
    <name type="scientific">Streptacidiphilus alkalitolerans</name>
    <dbReference type="NCBI Taxonomy" id="3342712"/>
    <lineage>
        <taxon>Bacteria</taxon>
        <taxon>Bacillati</taxon>
        <taxon>Actinomycetota</taxon>
        <taxon>Actinomycetes</taxon>
        <taxon>Kitasatosporales</taxon>
        <taxon>Streptomycetaceae</taxon>
        <taxon>Streptacidiphilus</taxon>
    </lineage>
</organism>
<keyword evidence="5 13" id="KW-0808">Transferase</keyword>
<proteinExistence type="inferred from homology"/>
<dbReference type="SUPFAM" id="SSF53448">
    <property type="entry name" value="Nucleotide-diphospho-sugar transferases"/>
    <property type="match status" value="1"/>
</dbReference>
<dbReference type="PANTHER" id="PTHR48090">
    <property type="entry name" value="UNDECAPRENYL-PHOSPHATE 4-DEOXY-4-FORMAMIDO-L-ARABINOSE TRANSFERASE-RELATED"/>
    <property type="match status" value="1"/>
</dbReference>
<comment type="caution">
    <text evidence="13">The sequence shown here is derived from an EMBL/GenBank/DDBJ whole genome shotgun (WGS) entry which is preliminary data.</text>
</comment>
<evidence type="ECO:0000256" key="1">
    <source>
        <dbReference type="ARBA" id="ARBA00001936"/>
    </source>
</evidence>
<evidence type="ECO:0000256" key="2">
    <source>
        <dbReference type="ARBA" id="ARBA00001946"/>
    </source>
</evidence>
<evidence type="ECO:0000256" key="9">
    <source>
        <dbReference type="ARBA" id="ARBA00048689"/>
    </source>
</evidence>
<dbReference type="Proteomes" id="UP001592530">
    <property type="component" value="Unassembled WGS sequence"/>
</dbReference>
<comment type="catalytic activity">
    <reaction evidence="9">
        <text>(2R)-3-phosphoglycerate + UDP-alpha-D-glucose = (2R)-2-O-(alpha-D-glucopyranosyl)-3-phospho-glycerate + UDP + H(+)</text>
        <dbReference type="Rhea" id="RHEA:31319"/>
        <dbReference type="ChEBI" id="CHEBI:15378"/>
        <dbReference type="ChEBI" id="CHEBI:58223"/>
        <dbReference type="ChEBI" id="CHEBI:58272"/>
        <dbReference type="ChEBI" id="CHEBI:58885"/>
        <dbReference type="ChEBI" id="CHEBI:62600"/>
        <dbReference type="EC" id="2.4.1.266"/>
    </reaction>
    <physiologicalReaction direction="left-to-right" evidence="9">
        <dbReference type="Rhea" id="RHEA:31320"/>
    </physiologicalReaction>
</comment>
<reference evidence="13 14" key="1">
    <citation type="submission" date="2024-09" db="EMBL/GenBank/DDBJ databases">
        <authorList>
            <person name="Lee S.D."/>
        </authorList>
    </citation>
    <scope>NUCLEOTIDE SEQUENCE [LARGE SCALE GENOMIC DNA]</scope>
    <source>
        <strain evidence="13 14">N1-3</strain>
    </source>
</reference>
<evidence type="ECO:0000256" key="4">
    <source>
        <dbReference type="ARBA" id="ARBA00022676"/>
    </source>
</evidence>
<dbReference type="Pfam" id="PF00535">
    <property type="entry name" value="Glycos_transf_2"/>
    <property type="match status" value="1"/>
</dbReference>
<comment type="similarity">
    <text evidence="3">Belongs to the glycosyltransferase 2 family.</text>
</comment>
<keyword evidence="6" id="KW-0460">Magnesium</keyword>
<dbReference type="EC" id="2.4.1.266" evidence="7"/>
<evidence type="ECO:0000259" key="12">
    <source>
        <dbReference type="Pfam" id="PF00535"/>
    </source>
</evidence>
<feature type="compositionally biased region" description="Basic and acidic residues" evidence="11">
    <location>
        <begin position="14"/>
        <end position="31"/>
    </location>
</feature>
<dbReference type="Gene3D" id="3.90.550.10">
    <property type="entry name" value="Spore Coat Polysaccharide Biosynthesis Protein SpsA, Chain A"/>
    <property type="match status" value="1"/>
</dbReference>
<evidence type="ECO:0000256" key="3">
    <source>
        <dbReference type="ARBA" id="ARBA00006739"/>
    </source>
</evidence>
<keyword evidence="4 13" id="KW-0328">Glycosyltransferase</keyword>
<gene>
    <name evidence="13" type="ORF">ACEZDB_10795</name>
</gene>
<evidence type="ECO:0000256" key="6">
    <source>
        <dbReference type="ARBA" id="ARBA00022842"/>
    </source>
</evidence>
<comment type="catalytic activity">
    <reaction evidence="10">
        <text>an NDP-alpha-D-glucose + (2R)-3-phosphoglycerate = (2R)-2-O-(alpha-D-glucopyranosyl)-3-phospho-glycerate + a ribonucleoside 5'-diphosphate + H(+)</text>
        <dbReference type="Rhea" id="RHEA:47244"/>
        <dbReference type="ChEBI" id="CHEBI:15378"/>
        <dbReference type="ChEBI" id="CHEBI:57930"/>
        <dbReference type="ChEBI" id="CHEBI:58272"/>
        <dbReference type="ChEBI" id="CHEBI:62600"/>
        <dbReference type="ChEBI" id="CHEBI:76533"/>
        <dbReference type="EC" id="2.4.1.266"/>
    </reaction>
    <physiologicalReaction direction="left-to-right" evidence="10">
        <dbReference type="Rhea" id="RHEA:47245"/>
    </physiologicalReaction>
</comment>
<dbReference type="EMBL" id="JBHEZY010000003">
    <property type="protein sequence ID" value="MFC1431136.1"/>
    <property type="molecule type" value="Genomic_DNA"/>
</dbReference>
<dbReference type="PANTHER" id="PTHR48090:SF10">
    <property type="entry name" value="GLUCOSYL-3-PHOSPHOGLYCERATE SYNTHASE"/>
    <property type="match status" value="1"/>
</dbReference>
<dbReference type="InterPro" id="IPR029044">
    <property type="entry name" value="Nucleotide-diphossugar_trans"/>
</dbReference>
<evidence type="ECO:0000256" key="8">
    <source>
        <dbReference type="ARBA" id="ARBA00040894"/>
    </source>
</evidence>
<protein>
    <recommendedName>
        <fullName evidence="8">Glucosyl-3-phosphoglycerate synthase</fullName>
        <ecNumber evidence="7">2.4.1.266</ecNumber>
    </recommendedName>
</protein>
<feature type="domain" description="Glycosyltransferase 2-like" evidence="12">
    <location>
        <begin position="48"/>
        <end position="163"/>
    </location>
</feature>
<evidence type="ECO:0000313" key="14">
    <source>
        <dbReference type="Proteomes" id="UP001592530"/>
    </source>
</evidence>
<dbReference type="InterPro" id="IPR001173">
    <property type="entry name" value="Glyco_trans_2-like"/>
</dbReference>
<feature type="region of interest" description="Disordered" evidence="11">
    <location>
        <begin position="1"/>
        <end position="40"/>
    </location>
</feature>
<comment type="cofactor">
    <cofactor evidence="1">
        <name>Mn(2+)</name>
        <dbReference type="ChEBI" id="CHEBI:29035"/>
    </cofactor>
</comment>
<dbReference type="RefSeq" id="WP_380551385.1">
    <property type="nucleotide sequence ID" value="NZ_JBHEZY010000003.1"/>
</dbReference>
<dbReference type="GO" id="GO:0016757">
    <property type="term" value="F:glycosyltransferase activity"/>
    <property type="evidence" value="ECO:0007669"/>
    <property type="project" value="UniProtKB-KW"/>
</dbReference>
<accession>A0ABV6WYL8</accession>
<evidence type="ECO:0000256" key="11">
    <source>
        <dbReference type="SAM" id="MobiDB-lite"/>
    </source>
</evidence>
<dbReference type="InterPro" id="IPR050256">
    <property type="entry name" value="Glycosyltransferase_2"/>
</dbReference>
<evidence type="ECO:0000256" key="7">
    <source>
        <dbReference type="ARBA" id="ARBA00039022"/>
    </source>
</evidence>
<sequence>MDAQREPASNGAAGERDGRDSRDGQEGREEPLAAGAPGAADTPSAVAVVIPAHNEASRIALTVLAARRLPGVDLVVVVDAASTDSTARVAEESGAVVVRLGGKVGRTAALLRGIGQVADVDLPGTAPRHLLLLDADLQQSAGEAVRLLDPVLAGKADLVLAGAEPREASAARGASRFARRGIVRATGFTATRPLAAELCLTRAAFSAAEPLSEGSGAGPGLIIDLLRQGFRVVEIPVPWDHRASRSGLRARLREARRRREVRRALASR</sequence>
<comment type="cofactor">
    <cofactor evidence="2">
        <name>Mg(2+)</name>
        <dbReference type="ChEBI" id="CHEBI:18420"/>
    </cofactor>
</comment>
<name>A0ABV6WYL8_9ACTN</name>